<feature type="transmembrane region" description="Helical" evidence="5">
    <location>
        <begin position="252"/>
        <end position="269"/>
    </location>
</feature>
<evidence type="ECO:0000259" key="6">
    <source>
        <dbReference type="PROSITE" id="PS50850"/>
    </source>
</evidence>
<proteinExistence type="predicted"/>
<dbReference type="Pfam" id="PF07690">
    <property type="entry name" value="MFS_1"/>
    <property type="match status" value="1"/>
</dbReference>
<dbReference type="GO" id="GO:0022857">
    <property type="term" value="F:transmembrane transporter activity"/>
    <property type="evidence" value="ECO:0007669"/>
    <property type="project" value="InterPro"/>
</dbReference>
<dbReference type="InterPro" id="IPR011701">
    <property type="entry name" value="MFS"/>
</dbReference>
<protein>
    <submittedName>
        <fullName evidence="7">Predicted arabinose efflux permease, MFS family</fullName>
    </submittedName>
</protein>
<evidence type="ECO:0000256" key="4">
    <source>
        <dbReference type="ARBA" id="ARBA00023136"/>
    </source>
</evidence>
<dbReference type="Proteomes" id="UP000184501">
    <property type="component" value="Unassembled WGS sequence"/>
</dbReference>
<feature type="domain" description="Major facilitator superfamily (MFS) profile" evidence="6">
    <location>
        <begin position="213"/>
        <end position="402"/>
    </location>
</feature>
<evidence type="ECO:0000256" key="5">
    <source>
        <dbReference type="SAM" id="Phobius"/>
    </source>
</evidence>
<feature type="transmembrane region" description="Helical" evidence="5">
    <location>
        <begin position="143"/>
        <end position="166"/>
    </location>
</feature>
<feature type="transmembrane region" description="Helical" evidence="5">
    <location>
        <begin position="369"/>
        <end position="391"/>
    </location>
</feature>
<evidence type="ECO:0000256" key="1">
    <source>
        <dbReference type="ARBA" id="ARBA00004651"/>
    </source>
</evidence>
<comment type="subcellular location">
    <subcellularLocation>
        <location evidence="1">Cell membrane</location>
        <topology evidence="1">Multi-pass membrane protein</topology>
    </subcellularLocation>
</comment>
<dbReference type="EMBL" id="FQVN01000005">
    <property type="protein sequence ID" value="SHF88008.1"/>
    <property type="molecule type" value="Genomic_DNA"/>
</dbReference>
<keyword evidence="3 5" id="KW-1133">Transmembrane helix</keyword>
<dbReference type="GO" id="GO:0005886">
    <property type="term" value="C:plasma membrane"/>
    <property type="evidence" value="ECO:0007669"/>
    <property type="project" value="UniProtKB-SubCell"/>
</dbReference>
<dbReference type="InterPro" id="IPR036259">
    <property type="entry name" value="MFS_trans_sf"/>
</dbReference>
<keyword evidence="4 5" id="KW-0472">Membrane</keyword>
<organism evidence="7 8">
    <name type="scientific">Streptoalloteichus hindustanus</name>
    <dbReference type="NCBI Taxonomy" id="2017"/>
    <lineage>
        <taxon>Bacteria</taxon>
        <taxon>Bacillati</taxon>
        <taxon>Actinomycetota</taxon>
        <taxon>Actinomycetes</taxon>
        <taxon>Pseudonocardiales</taxon>
        <taxon>Pseudonocardiaceae</taxon>
        <taxon>Streptoalloteichus</taxon>
    </lineage>
</organism>
<feature type="transmembrane region" description="Helical" evidence="5">
    <location>
        <begin position="281"/>
        <end position="299"/>
    </location>
</feature>
<evidence type="ECO:0000313" key="7">
    <source>
        <dbReference type="EMBL" id="SHF88008.1"/>
    </source>
</evidence>
<evidence type="ECO:0000256" key="3">
    <source>
        <dbReference type="ARBA" id="ARBA00022989"/>
    </source>
</evidence>
<sequence length="402" mass="41556">MVGVLRRFAHLLTRPKVAAAAFWSVLARLPVYLMTLAIVLVVREQGGSYVQAGTVAAVYTLAMAVLGPWVGRQADRHGHRPVLLVTGLAFPLSMAAFIWWTEPGTPAQFVMAAVSGSLPPPANSSVRSLWARLPLDERARETAYLWESLLTELLIIGSPLLLAALMITGSASLGLTVITAVGGLAACGFALTPALAVVRPAGGGAVGLGPLCERGLLTLFALMAGYAVPIGLLTLAIPAFVDQHGERGHTGFVYACWGVGSAVGVLLLGNLGMGRPDHQRFPWLVLAYAVGLALPVLAFSEPTLGLALAVGGLPIALVAATELSLVRGLAEPHTLTEAFTWASTATVVGEAAGQQLGGLLVERAGARGVFAVAVAVALAVAVLCFAARGVLSRRTPSEVFSD</sequence>
<dbReference type="Gene3D" id="1.20.1250.20">
    <property type="entry name" value="MFS general substrate transporter like domains"/>
    <property type="match status" value="2"/>
</dbReference>
<feature type="transmembrane region" description="Helical" evidence="5">
    <location>
        <begin position="82"/>
        <end position="101"/>
    </location>
</feature>
<evidence type="ECO:0000256" key="2">
    <source>
        <dbReference type="ARBA" id="ARBA00022692"/>
    </source>
</evidence>
<accession>A0A1M5F9D1</accession>
<keyword evidence="8" id="KW-1185">Reference proteome</keyword>
<dbReference type="SUPFAM" id="SSF103473">
    <property type="entry name" value="MFS general substrate transporter"/>
    <property type="match status" value="1"/>
</dbReference>
<keyword evidence="2 5" id="KW-0812">Transmembrane</keyword>
<gene>
    <name evidence="7" type="ORF">SAMN05444320_105326</name>
</gene>
<dbReference type="PANTHER" id="PTHR23542:SF1">
    <property type="entry name" value="MAJOR FACILITATOR SUPERFAMILY (MFS) PROFILE DOMAIN-CONTAINING PROTEIN"/>
    <property type="match status" value="1"/>
</dbReference>
<dbReference type="RefSeq" id="WP_073484442.1">
    <property type="nucleotide sequence ID" value="NZ_FQVN01000005.1"/>
</dbReference>
<feature type="transmembrane region" description="Helical" evidence="5">
    <location>
        <begin position="306"/>
        <end position="326"/>
    </location>
</feature>
<dbReference type="STRING" id="2017.SAMN05444320_105326"/>
<feature type="transmembrane region" description="Helical" evidence="5">
    <location>
        <begin position="48"/>
        <end position="70"/>
    </location>
</feature>
<feature type="transmembrane region" description="Helical" evidence="5">
    <location>
        <begin position="216"/>
        <end position="240"/>
    </location>
</feature>
<dbReference type="AlphaFoldDB" id="A0A1M5F9D1"/>
<dbReference type="PROSITE" id="PS50850">
    <property type="entry name" value="MFS"/>
    <property type="match status" value="1"/>
</dbReference>
<evidence type="ECO:0000313" key="8">
    <source>
        <dbReference type="Proteomes" id="UP000184501"/>
    </source>
</evidence>
<dbReference type="InterPro" id="IPR020846">
    <property type="entry name" value="MFS_dom"/>
</dbReference>
<feature type="transmembrane region" description="Helical" evidence="5">
    <location>
        <begin position="20"/>
        <end position="42"/>
    </location>
</feature>
<feature type="transmembrane region" description="Helical" evidence="5">
    <location>
        <begin position="173"/>
        <end position="196"/>
    </location>
</feature>
<reference evidence="7 8" key="1">
    <citation type="submission" date="2016-11" db="EMBL/GenBank/DDBJ databases">
        <authorList>
            <person name="Jaros S."/>
            <person name="Januszkiewicz K."/>
            <person name="Wedrychowicz H."/>
        </authorList>
    </citation>
    <scope>NUCLEOTIDE SEQUENCE [LARGE SCALE GENOMIC DNA]</scope>
    <source>
        <strain evidence="7 8">DSM 44523</strain>
    </source>
</reference>
<name>A0A1M5F9D1_STRHI</name>
<dbReference type="PANTHER" id="PTHR23542">
    <property type="match status" value="1"/>
</dbReference>